<sequence length="53" mass="6467">MHIKVANQRRDFLHKQSYHLSKTYKFVFVEDLKIQNMVMQGNKVDLYFITCQM</sequence>
<dbReference type="InterPro" id="IPR001959">
    <property type="entry name" value="Transposase"/>
</dbReference>
<dbReference type="Pfam" id="PF01385">
    <property type="entry name" value="OrfB_IS605"/>
    <property type="match status" value="1"/>
</dbReference>
<protein>
    <recommendedName>
        <fullName evidence="1">Probable transposase IS891/IS1136/IS1341 domain-containing protein</fullName>
    </recommendedName>
</protein>
<organism evidence="2 3">
    <name type="scientific">Salicibibacter kimchii</name>
    <dbReference type="NCBI Taxonomy" id="2099786"/>
    <lineage>
        <taxon>Bacteria</taxon>
        <taxon>Bacillati</taxon>
        <taxon>Bacillota</taxon>
        <taxon>Bacilli</taxon>
        <taxon>Bacillales</taxon>
        <taxon>Bacillaceae</taxon>
        <taxon>Salicibibacter</taxon>
    </lineage>
</organism>
<dbReference type="AlphaFoldDB" id="A0A345C486"/>
<name>A0A345C486_9BACI</name>
<evidence type="ECO:0000313" key="2">
    <source>
        <dbReference type="EMBL" id="AXF58017.1"/>
    </source>
</evidence>
<feature type="domain" description="Probable transposase IS891/IS1136/IS1341" evidence="1">
    <location>
        <begin position="2"/>
        <end position="38"/>
    </location>
</feature>
<gene>
    <name evidence="2" type="ORF">DT065_14875</name>
</gene>
<reference evidence="2 3" key="1">
    <citation type="journal article" date="2018" name="J. Microbiol.">
        <title>Salicibibacter kimchii gen. nov., sp. nov., a moderately halophilic and alkalitolerant bacterium in the family Bacillaceae, isolated from kimchi.</title>
        <authorList>
            <person name="Jang J.Y."/>
            <person name="Oh Y.J."/>
            <person name="Lim S.K."/>
            <person name="Park H.K."/>
            <person name="Lee C."/>
            <person name="Kim J.Y."/>
            <person name="Lee M.A."/>
            <person name="Choi H.J."/>
        </authorList>
    </citation>
    <scope>NUCLEOTIDE SEQUENCE [LARGE SCALE GENOMIC DNA]</scope>
    <source>
        <strain evidence="2 3">NKC1-1</strain>
    </source>
</reference>
<dbReference type="EMBL" id="CP031092">
    <property type="protein sequence ID" value="AXF58017.1"/>
    <property type="molecule type" value="Genomic_DNA"/>
</dbReference>
<keyword evidence="3" id="KW-1185">Reference proteome</keyword>
<evidence type="ECO:0000259" key="1">
    <source>
        <dbReference type="Pfam" id="PF01385"/>
    </source>
</evidence>
<accession>A0A345C486</accession>
<proteinExistence type="predicted"/>
<dbReference type="KEGG" id="rue:DT065_14875"/>
<dbReference type="Proteomes" id="UP000252100">
    <property type="component" value="Chromosome"/>
</dbReference>
<evidence type="ECO:0000313" key="3">
    <source>
        <dbReference type="Proteomes" id="UP000252100"/>
    </source>
</evidence>